<feature type="domain" description="Lipid/polyisoprenoid-binding YceI-like" evidence="1">
    <location>
        <begin position="57"/>
        <end position="221"/>
    </location>
</feature>
<keyword evidence="3" id="KW-1185">Reference proteome</keyword>
<dbReference type="SUPFAM" id="SSF101874">
    <property type="entry name" value="YceI-like"/>
    <property type="match status" value="1"/>
</dbReference>
<dbReference type="Gene3D" id="2.40.128.110">
    <property type="entry name" value="Lipid/polyisoprenoid-binding, YceI-like"/>
    <property type="match status" value="1"/>
</dbReference>
<dbReference type="eggNOG" id="COG2353">
    <property type="taxonomic scope" value="Bacteria"/>
</dbReference>
<dbReference type="HOGENOM" id="CLU_071003_1_1_6"/>
<protein>
    <recommendedName>
        <fullName evidence="1">Lipid/polyisoprenoid-binding YceI-like domain-containing protein</fullName>
    </recommendedName>
</protein>
<dbReference type="EMBL" id="CP003837">
    <property type="protein sequence ID" value="AGH44998.1"/>
    <property type="molecule type" value="Genomic_DNA"/>
</dbReference>
<accession>K7A1W4</accession>
<dbReference type="STRING" id="1129794.C427_2889"/>
<evidence type="ECO:0000313" key="3">
    <source>
        <dbReference type="Proteomes" id="UP000011864"/>
    </source>
</evidence>
<organism evidence="2 3">
    <name type="scientific">Paraglaciecola psychrophila 170</name>
    <dbReference type="NCBI Taxonomy" id="1129794"/>
    <lineage>
        <taxon>Bacteria</taxon>
        <taxon>Pseudomonadati</taxon>
        <taxon>Pseudomonadota</taxon>
        <taxon>Gammaproteobacteria</taxon>
        <taxon>Alteromonadales</taxon>
        <taxon>Alteromonadaceae</taxon>
        <taxon>Paraglaciecola</taxon>
    </lineage>
</organism>
<dbReference type="Proteomes" id="UP000011864">
    <property type="component" value="Chromosome"/>
</dbReference>
<sequence length="223" mass="25300">MLALEFLFRFKRTHQKQIKQSLCQLILTVSMLCLMSSCVSWLQPTLKQKIVEVQVGEYKLDKDHAALLFKINHMGFSSYVGRFNEFDVSLNFDPNNIENSSVEAVINMRSIDVNNPAFATTLLGATWLNTENFPQAVFRSLSVEKIENEQLLVQGELTFLGTSQAVTMVAKLNGAANNPLTRKYTLGFAANLRFNRSVFGLKKFIPVVSDEVEIEIHSEFQRQ</sequence>
<dbReference type="AlphaFoldDB" id="K7A1W4"/>
<name>K7A1W4_9ALTE</name>
<reference evidence="2 3" key="1">
    <citation type="journal article" date="2013" name="Genome Announc.">
        <title>Complete Genome Sequence of Glaciecola psychrophila Strain 170T.</title>
        <authorList>
            <person name="Yin J."/>
            <person name="Chen J."/>
            <person name="Liu G."/>
            <person name="Yu Y."/>
            <person name="Song L."/>
            <person name="Wang X."/>
            <person name="Qu X."/>
        </authorList>
    </citation>
    <scope>NUCLEOTIDE SEQUENCE [LARGE SCALE GENOMIC DNA]</scope>
    <source>
        <strain evidence="2 3">170</strain>
    </source>
</reference>
<dbReference type="SMART" id="SM00867">
    <property type="entry name" value="YceI"/>
    <property type="match status" value="1"/>
</dbReference>
<dbReference type="KEGG" id="gps:C427_2889"/>
<dbReference type="PANTHER" id="PTHR34406">
    <property type="entry name" value="PROTEIN YCEI"/>
    <property type="match status" value="1"/>
</dbReference>
<dbReference type="Pfam" id="PF04264">
    <property type="entry name" value="YceI"/>
    <property type="match status" value="1"/>
</dbReference>
<dbReference type="PANTHER" id="PTHR34406:SF1">
    <property type="entry name" value="PROTEIN YCEI"/>
    <property type="match status" value="1"/>
</dbReference>
<dbReference type="InterPro" id="IPR036761">
    <property type="entry name" value="TTHA0802/YceI-like_sf"/>
</dbReference>
<proteinExistence type="predicted"/>
<evidence type="ECO:0000259" key="1">
    <source>
        <dbReference type="SMART" id="SM00867"/>
    </source>
</evidence>
<gene>
    <name evidence="2" type="ORF">C427_2889</name>
</gene>
<evidence type="ECO:0000313" key="2">
    <source>
        <dbReference type="EMBL" id="AGH44998.1"/>
    </source>
</evidence>
<dbReference type="InterPro" id="IPR007372">
    <property type="entry name" value="Lipid/polyisoprenoid-bd_YceI"/>
</dbReference>
<dbReference type="OrthoDB" id="9811006at2"/>
<dbReference type="PATRIC" id="fig|1129794.4.peg.2874"/>